<name>A0A5M8NZG8_9BACT</name>
<sequence>MIKNLKNFIYKSLGLKNYLRLLQRGYFLAYKTGLLKGNRNYSYHHFVKTLIRKGDVIIDIGANLGYYSILFAKWTGPEGKVYSVEPIQIYNQIFNEKAKKFRNIKLYPYALGLEEKPIEMVSSPASVYLSTGLPHVYDSGKDGSIENQKFRFEAQMKIPSRLFKDLEKIDYIKCDIEGFEYTVLSDMKEIIRRCKPKVQVEVWQENEAQILHLFNDLGYLPYKLHQNQLVLQTEKENPLPGDYIFIYNK</sequence>
<dbReference type="PANTHER" id="PTHR34203">
    <property type="entry name" value="METHYLTRANSFERASE, FKBM FAMILY PROTEIN"/>
    <property type="match status" value="1"/>
</dbReference>
<reference evidence="2 3" key="1">
    <citation type="submission" date="2019-03" db="EMBL/GenBank/DDBJ databases">
        <title>Single cell metagenomics reveals metabolic interactions within the superorganism composed of flagellate Streblomastix strix and complex community of Bacteroidetes bacteria on its surface.</title>
        <authorList>
            <person name="Treitli S.C."/>
            <person name="Kolisko M."/>
            <person name="Husnik F."/>
            <person name="Keeling P."/>
            <person name="Hampl V."/>
        </authorList>
    </citation>
    <scope>NUCLEOTIDE SEQUENCE [LARGE SCALE GENOMIC DNA]</scope>
    <source>
        <strain evidence="2">St1</strain>
    </source>
</reference>
<dbReference type="InterPro" id="IPR052514">
    <property type="entry name" value="SAM-dependent_MTase"/>
</dbReference>
<comment type="caution">
    <text evidence="2">The sequence shown here is derived from an EMBL/GenBank/DDBJ whole genome shotgun (WGS) entry which is preliminary data.</text>
</comment>
<gene>
    <name evidence="2" type="ORF">EZS26_002276</name>
</gene>
<dbReference type="InterPro" id="IPR029063">
    <property type="entry name" value="SAM-dependent_MTases_sf"/>
</dbReference>
<feature type="domain" description="Methyltransferase FkbM" evidence="1">
    <location>
        <begin position="59"/>
        <end position="219"/>
    </location>
</feature>
<dbReference type="Proteomes" id="UP000324575">
    <property type="component" value="Unassembled WGS sequence"/>
</dbReference>
<evidence type="ECO:0000313" key="2">
    <source>
        <dbReference type="EMBL" id="KAA6301532.1"/>
    </source>
</evidence>
<dbReference type="InterPro" id="IPR006342">
    <property type="entry name" value="FkbM_mtfrase"/>
</dbReference>
<accession>A0A5M8NZG8</accession>
<dbReference type="PANTHER" id="PTHR34203:SF15">
    <property type="entry name" value="SLL1173 PROTEIN"/>
    <property type="match status" value="1"/>
</dbReference>
<dbReference type="SUPFAM" id="SSF53335">
    <property type="entry name" value="S-adenosyl-L-methionine-dependent methyltransferases"/>
    <property type="match status" value="1"/>
</dbReference>
<organism evidence="2 3">
    <name type="scientific">Candidatus Ordinivivax streblomastigis</name>
    <dbReference type="NCBI Taxonomy" id="2540710"/>
    <lineage>
        <taxon>Bacteria</taxon>
        <taxon>Pseudomonadati</taxon>
        <taxon>Bacteroidota</taxon>
        <taxon>Bacteroidia</taxon>
        <taxon>Bacteroidales</taxon>
        <taxon>Candidatus Ordinivivax</taxon>
    </lineage>
</organism>
<dbReference type="AlphaFoldDB" id="A0A5M8NZG8"/>
<protein>
    <recommendedName>
        <fullName evidence="1">Methyltransferase FkbM domain-containing protein</fullName>
    </recommendedName>
</protein>
<evidence type="ECO:0000259" key="1">
    <source>
        <dbReference type="Pfam" id="PF05050"/>
    </source>
</evidence>
<dbReference type="Gene3D" id="3.40.50.150">
    <property type="entry name" value="Vaccinia Virus protein VP39"/>
    <property type="match status" value="1"/>
</dbReference>
<dbReference type="EMBL" id="SNRX01000017">
    <property type="protein sequence ID" value="KAA6301532.1"/>
    <property type="molecule type" value="Genomic_DNA"/>
</dbReference>
<dbReference type="Pfam" id="PF05050">
    <property type="entry name" value="Methyltransf_21"/>
    <property type="match status" value="1"/>
</dbReference>
<evidence type="ECO:0000313" key="3">
    <source>
        <dbReference type="Proteomes" id="UP000324575"/>
    </source>
</evidence>
<proteinExistence type="predicted"/>
<dbReference type="NCBIfam" id="TIGR01444">
    <property type="entry name" value="fkbM_fam"/>
    <property type="match status" value="1"/>
</dbReference>